<dbReference type="SUPFAM" id="SSF52151">
    <property type="entry name" value="FabD/lysophospholipase-like"/>
    <property type="match status" value="1"/>
</dbReference>
<dbReference type="SUPFAM" id="SSF47336">
    <property type="entry name" value="ACP-like"/>
    <property type="match status" value="1"/>
</dbReference>
<dbReference type="EMBL" id="AP022871">
    <property type="protein sequence ID" value="BCB83202.1"/>
    <property type="molecule type" value="Genomic_DNA"/>
</dbReference>
<dbReference type="NCBIfam" id="TIGR01746">
    <property type="entry name" value="Thioester-redct"/>
    <property type="match status" value="1"/>
</dbReference>
<evidence type="ECO:0000256" key="3">
    <source>
        <dbReference type="ARBA" id="ARBA00022679"/>
    </source>
</evidence>
<dbReference type="KEGG" id="psuu:Psuf_005150"/>
<evidence type="ECO:0000313" key="6">
    <source>
        <dbReference type="Proteomes" id="UP000503011"/>
    </source>
</evidence>
<sequence>MGHSVGEYVAACVAGVLSAEDALTLVAARARLMQSVTAPGAMVAVKLTEEEAEAARREVGDAVSVASVNSDQDVVLSGAAEAIAELVARLEERKVSVRRLRVSHAFHSSLVEPALGELREVAASVRFAAPRVPLVSNLTGKVAEAGMLSDPEYWCRHAREAVRFRDGMRAMDELGFSTFLEVGPGRTLLGLGAACLPGDERAWAASLRRSVPASEQVRIALGELHVLGVPVDLAAVHPGGTPSAVLPLLPTYAFDRGRYWFTTRVRDVDTAPAPDRPDEPTLLPSMRAAAPEERLGLLADYLRDLLAAALWTPAGEIDTDADLLPMGVDSLLVMQVVTAVKSALDVTFSPRELFEAATIEEWSRLIVERAEEAHSLPGAGRRSGTRAARRDWSDPAELVRESVLDPAIVPDGPLGDGWRDPREVLLTGATGFVGAFLLEELLRTTKARVHCLVRAEDAATGLARLRAATERYLPWPSEHEDRITVVPGDLSRPLLGLDTAAFDALAARLDAIYHNGANVNFVHTFPQLRAANVGGTQEILRLACRGPLTPVNHVSTFAIWGVPEDLTSTFAEDDDLTTAGRLPNGYLQSKWTGEQLVLAARRRGVPVNVYRLGQIMGDSRRGACVTNSFTCAVIKGCIQFGSAPELDMLVEMTPADYVSRAMVHISTTSAWGRNFHLLNPERLHFSELVGYIRRRGWPVEVLSGPEWVASFREQLGGGRENALNPLIDTISEIVHVGQDSMTYRVDNLLAGLAGSGISCPPLDESLLDTYFGWMEATGFLDRPAVPHTTSGARP</sequence>
<dbReference type="InterPro" id="IPR036291">
    <property type="entry name" value="NAD(P)-bd_dom_sf"/>
</dbReference>
<gene>
    <name evidence="5" type="ORF">Psuf_005150</name>
</gene>
<dbReference type="CDD" id="cd05235">
    <property type="entry name" value="SDR_e1"/>
    <property type="match status" value="1"/>
</dbReference>
<reference evidence="5 6" key="1">
    <citation type="submission" date="2020-03" db="EMBL/GenBank/DDBJ databases">
        <title>Whole genome shotgun sequence of Phytohabitans suffuscus NBRC 105367.</title>
        <authorList>
            <person name="Komaki H."/>
            <person name="Tamura T."/>
        </authorList>
    </citation>
    <scope>NUCLEOTIDE SEQUENCE [LARGE SCALE GENOMIC DNA]</scope>
    <source>
        <strain evidence="5 6">NBRC 105367</strain>
    </source>
</reference>
<dbReference type="SMART" id="SM00827">
    <property type="entry name" value="PKS_AT"/>
    <property type="match status" value="1"/>
</dbReference>
<dbReference type="Pfam" id="PF07993">
    <property type="entry name" value="NAD_binding_4"/>
    <property type="match status" value="1"/>
</dbReference>
<evidence type="ECO:0000259" key="4">
    <source>
        <dbReference type="PROSITE" id="PS50075"/>
    </source>
</evidence>
<proteinExistence type="predicted"/>
<dbReference type="PANTHER" id="PTHR43775:SF37">
    <property type="entry name" value="SI:DKEY-61P9.11"/>
    <property type="match status" value="1"/>
</dbReference>
<dbReference type="Pfam" id="PF00550">
    <property type="entry name" value="PP-binding"/>
    <property type="match status" value="1"/>
</dbReference>
<dbReference type="InterPro" id="IPR016036">
    <property type="entry name" value="Malonyl_transacylase_ACP-bd"/>
</dbReference>
<dbReference type="Gene3D" id="3.30.70.3290">
    <property type="match status" value="1"/>
</dbReference>
<dbReference type="PANTHER" id="PTHR43775">
    <property type="entry name" value="FATTY ACID SYNTHASE"/>
    <property type="match status" value="1"/>
</dbReference>
<dbReference type="InterPro" id="IPR001227">
    <property type="entry name" value="Ac_transferase_dom_sf"/>
</dbReference>
<dbReference type="PROSITE" id="PS50075">
    <property type="entry name" value="CARRIER"/>
    <property type="match status" value="1"/>
</dbReference>
<dbReference type="SMART" id="SM00823">
    <property type="entry name" value="PKS_PP"/>
    <property type="match status" value="1"/>
</dbReference>
<name>A0A6F8YAQ8_9ACTN</name>
<dbReference type="SMART" id="SM01294">
    <property type="entry name" value="PKS_PP_betabranch"/>
    <property type="match status" value="1"/>
</dbReference>
<dbReference type="Gene3D" id="1.10.1200.10">
    <property type="entry name" value="ACP-like"/>
    <property type="match status" value="1"/>
</dbReference>
<dbReference type="GO" id="GO:0006633">
    <property type="term" value="P:fatty acid biosynthetic process"/>
    <property type="evidence" value="ECO:0007669"/>
    <property type="project" value="TreeGrafter"/>
</dbReference>
<dbReference type="InterPro" id="IPR013120">
    <property type="entry name" value="FAR_NAD-bd"/>
</dbReference>
<dbReference type="InterPro" id="IPR020806">
    <property type="entry name" value="PKS_PP-bd"/>
</dbReference>
<dbReference type="Gene3D" id="3.40.50.720">
    <property type="entry name" value="NAD(P)-binding Rossmann-like Domain"/>
    <property type="match status" value="1"/>
</dbReference>
<dbReference type="InterPro" id="IPR016035">
    <property type="entry name" value="Acyl_Trfase/lysoPLipase"/>
</dbReference>
<evidence type="ECO:0000313" key="5">
    <source>
        <dbReference type="EMBL" id="BCB83202.1"/>
    </source>
</evidence>
<dbReference type="InterPro" id="IPR036736">
    <property type="entry name" value="ACP-like_sf"/>
</dbReference>
<dbReference type="Gene3D" id="3.40.366.10">
    <property type="entry name" value="Malonyl-Coenzyme A Acyl Carrier Protein, domain 2"/>
    <property type="match status" value="1"/>
</dbReference>
<dbReference type="Proteomes" id="UP000503011">
    <property type="component" value="Chromosome"/>
</dbReference>
<evidence type="ECO:0000256" key="2">
    <source>
        <dbReference type="ARBA" id="ARBA00022553"/>
    </source>
</evidence>
<reference evidence="5 6" key="2">
    <citation type="submission" date="2020-03" db="EMBL/GenBank/DDBJ databases">
        <authorList>
            <person name="Ichikawa N."/>
            <person name="Kimura A."/>
            <person name="Kitahashi Y."/>
            <person name="Uohara A."/>
        </authorList>
    </citation>
    <scope>NUCLEOTIDE SEQUENCE [LARGE SCALE GENOMIC DNA]</scope>
    <source>
        <strain evidence="5 6">NBRC 105367</strain>
    </source>
</reference>
<keyword evidence="2" id="KW-0597">Phosphoprotein</keyword>
<dbReference type="AlphaFoldDB" id="A0A6F8YAQ8"/>
<accession>A0A6F8YAQ8</accession>
<keyword evidence="1" id="KW-0596">Phosphopantetheine</keyword>
<dbReference type="InterPro" id="IPR050091">
    <property type="entry name" value="PKS_NRPS_Biosynth_Enz"/>
</dbReference>
<organism evidence="5 6">
    <name type="scientific">Phytohabitans suffuscus</name>
    <dbReference type="NCBI Taxonomy" id="624315"/>
    <lineage>
        <taxon>Bacteria</taxon>
        <taxon>Bacillati</taxon>
        <taxon>Actinomycetota</taxon>
        <taxon>Actinomycetes</taxon>
        <taxon>Micromonosporales</taxon>
        <taxon>Micromonosporaceae</taxon>
    </lineage>
</organism>
<keyword evidence="6" id="KW-1185">Reference proteome</keyword>
<dbReference type="InterPro" id="IPR010080">
    <property type="entry name" value="Thioester_reductase-like_dom"/>
</dbReference>
<evidence type="ECO:0000256" key="1">
    <source>
        <dbReference type="ARBA" id="ARBA00022450"/>
    </source>
</evidence>
<dbReference type="GO" id="GO:0004312">
    <property type="term" value="F:fatty acid synthase activity"/>
    <property type="evidence" value="ECO:0007669"/>
    <property type="project" value="TreeGrafter"/>
</dbReference>
<dbReference type="GO" id="GO:0031177">
    <property type="term" value="F:phosphopantetheine binding"/>
    <property type="evidence" value="ECO:0007669"/>
    <property type="project" value="InterPro"/>
</dbReference>
<dbReference type="InterPro" id="IPR009081">
    <property type="entry name" value="PP-bd_ACP"/>
</dbReference>
<dbReference type="Pfam" id="PF00698">
    <property type="entry name" value="Acyl_transf_1"/>
    <property type="match status" value="1"/>
</dbReference>
<keyword evidence="3" id="KW-0808">Transferase</keyword>
<protein>
    <recommendedName>
        <fullName evidence="4">Carrier domain-containing protein</fullName>
    </recommendedName>
</protein>
<dbReference type="SUPFAM" id="SSF51735">
    <property type="entry name" value="NAD(P)-binding Rossmann-fold domains"/>
    <property type="match status" value="1"/>
</dbReference>
<dbReference type="InterPro" id="IPR014043">
    <property type="entry name" value="Acyl_transferase_dom"/>
</dbReference>
<feature type="domain" description="Carrier" evidence="4">
    <location>
        <begin position="289"/>
        <end position="370"/>
    </location>
</feature>
<dbReference type="SUPFAM" id="SSF55048">
    <property type="entry name" value="Probable ACP-binding domain of malonyl-CoA ACP transacylase"/>
    <property type="match status" value="1"/>
</dbReference>